<evidence type="ECO:0000256" key="3">
    <source>
        <dbReference type="ARBA" id="ARBA00022989"/>
    </source>
</evidence>
<dbReference type="PANTHER" id="PTHR23112:SF37">
    <property type="entry name" value="G PROTEIN-COUPLED RECEPTOR GPR1"/>
    <property type="match status" value="1"/>
</dbReference>
<evidence type="ECO:0000256" key="2">
    <source>
        <dbReference type="ARBA" id="ARBA00022692"/>
    </source>
</evidence>
<dbReference type="SUPFAM" id="SSF81321">
    <property type="entry name" value="Family A G protein-coupled receptor-like"/>
    <property type="match status" value="1"/>
</dbReference>
<evidence type="ECO:0000256" key="6">
    <source>
        <dbReference type="SAM" id="Phobius"/>
    </source>
</evidence>
<keyword evidence="3 6" id="KW-1133">Transmembrane helix</keyword>
<dbReference type="PANTHER" id="PTHR23112">
    <property type="entry name" value="G PROTEIN-COUPLED RECEPTOR 157-RELATED"/>
    <property type="match status" value="1"/>
</dbReference>
<evidence type="ECO:0000256" key="1">
    <source>
        <dbReference type="ARBA" id="ARBA00004141"/>
    </source>
</evidence>
<dbReference type="GO" id="GO:0004930">
    <property type="term" value="F:G protein-coupled receptor activity"/>
    <property type="evidence" value="ECO:0007669"/>
    <property type="project" value="TreeGrafter"/>
</dbReference>
<feature type="transmembrane region" description="Helical" evidence="6">
    <location>
        <begin position="242"/>
        <end position="262"/>
    </location>
</feature>
<feature type="transmembrane region" description="Helical" evidence="6">
    <location>
        <begin position="159"/>
        <end position="176"/>
    </location>
</feature>
<sequence length="428" mass="47308">MADNYITLNGYSNNASYVVTGFNVNGTNYTITGFDGTYCGLQDYNTTIYNNITNPSPSVHCLTFGDRIGLLLSAEAGLISGLTVVLAFALILRNFTVHLRSSSSQAWHLIREAVDIYVLLLFFFELLQALGGIVNIKWVHTGIVRGGRFCRAQGVLQEIGETGVAMSTLVIALHTFRMLWWGSSDYDYVIACIVLGIIMLYNILFTAVAAGIHKAYIEPDPFWCWIALDRRHRGDRIGGEYIWMWLALGASVFLYPPSFWLIRSSMRRHQSADGVRKLRGVLLYPVVYGITILPLTIARWTTWNESLNDEYQPGTVLSGANFFSENLFRLSGLFNVILLLMIRPQLLFLGRTPRWGAPSNESLAVPDTEGHTNGNGHGAPVPEPGAPTDMPDNMAGRPEVAQERSLDGLGALEEEGSDHRPPSTGTAL</sequence>
<proteinExistence type="predicted"/>
<keyword evidence="2 6" id="KW-0812">Transmembrane</keyword>
<dbReference type="OrthoDB" id="100006at2759"/>
<dbReference type="InParanoid" id="A0A165QLR3"/>
<dbReference type="AlphaFoldDB" id="A0A165QLR3"/>
<keyword evidence="8" id="KW-1185">Reference proteome</keyword>
<feature type="region of interest" description="Disordered" evidence="5">
    <location>
        <begin position="359"/>
        <end position="428"/>
    </location>
</feature>
<reference evidence="7 8" key="1">
    <citation type="journal article" date="2016" name="Mol. Biol. Evol.">
        <title>Comparative Genomics of Early-Diverging Mushroom-Forming Fungi Provides Insights into the Origins of Lignocellulose Decay Capabilities.</title>
        <authorList>
            <person name="Nagy L.G."/>
            <person name="Riley R."/>
            <person name="Tritt A."/>
            <person name="Adam C."/>
            <person name="Daum C."/>
            <person name="Floudas D."/>
            <person name="Sun H."/>
            <person name="Yadav J.S."/>
            <person name="Pangilinan J."/>
            <person name="Larsson K.H."/>
            <person name="Matsuura K."/>
            <person name="Barry K."/>
            <person name="Labutti K."/>
            <person name="Kuo R."/>
            <person name="Ohm R.A."/>
            <person name="Bhattacharya S.S."/>
            <person name="Shirouzu T."/>
            <person name="Yoshinaga Y."/>
            <person name="Martin F.M."/>
            <person name="Grigoriev I.V."/>
            <person name="Hibbett D.S."/>
        </authorList>
    </citation>
    <scope>NUCLEOTIDE SEQUENCE [LARGE SCALE GENOMIC DNA]</scope>
    <source>
        <strain evidence="7 8">HHB14362 ss-1</strain>
    </source>
</reference>
<protein>
    <recommendedName>
        <fullName evidence="9">Glucose receptor Git3 N-terminal domain-containing protein</fullName>
    </recommendedName>
</protein>
<feature type="transmembrane region" description="Helical" evidence="6">
    <location>
        <begin position="322"/>
        <end position="342"/>
    </location>
</feature>
<accession>A0A165QLR3</accession>
<evidence type="ECO:0000313" key="7">
    <source>
        <dbReference type="EMBL" id="KZT22597.1"/>
    </source>
</evidence>
<dbReference type="GO" id="GO:0005886">
    <property type="term" value="C:plasma membrane"/>
    <property type="evidence" value="ECO:0007669"/>
    <property type="project" value="TreeGrafter"/>
</dbReference>
<name>A0A165QLR3_9AGAM</name>
<evidence type="ECO:0000313" key="8">
    <source>
        <dbReference type="Proteomes" id="UP000076761"/>
    </source>
</evidence>
<evidence type="ECO:0008006" key="9">
    <source>
        <dbReference type="Google" id="ProtNLM"/>
    </source>
</evidence>
<feature type="transmembrane region" description="Helical" evidence="6">
    <location>
        <begin position="76"/>
        <end position="95"/>
    </location>
</feature>
<keyword evidence="4 6" id="KW-0472">Membrane</keyword>
<evidence type="ECO:0000256" key="4">
    <source>
        <dbReference type="ARBA" id="ARBA00023136"/>
    </source>
</evidence>
<feature type="transmembrane region" description="Helical" evidence="6">
    <location>
        <begin position="188"/>
        <end position="212"/>
    </location>
</feature>
<dbReference type="Proteomes" id="UP000076761">
    <property type="component" value="Unassembled WGS sequence"/>
</dbReference>
<gene>
    <name evidence="7" type="ORF">NEOLEDRAFT_1119441</name>
</gene>
<evidence type="ECO:0000256" key="5">
    <source>
        <dbReference type="SAM" id="MobiDB-lite"/>
    </source>
</evidence>
<feature type="transmembrane region" description="Helical" evidence="6">
    <location>
        <begin position="282"/>
        <end position="302"/>
    </location>
</feature>
<feature type="transmembrane region" description="Helical" evidence="6">
    <location>
        <begin position="116"/>
        <end position="139"/>
    </location>
</feature>
<dbReference type="GO" id="GO:0007189">
    <property type="term" value="P:adenylate cyclase-activating G protein-coupled receptor signaling pathway"/>
    <property type="evidence" value="ECO:0007669"/>
    <property type="project" value="TreeGrafter"/>
</dbReference>
<dbReference type="EMBL" id="KV425594">
    <property type="protein sequence ID" value="KZT22597.1"/>
    <property type="molecule type" value="Genomic_DNA"/>
</dbReference>
<dbReference type="Gene3D" id="1.20.1070.10">
    <property type="entry name" value="Rhodopsin 7-helix transmembrane proteins"/>
    <property type="match status" value="1"/>
</dbReference>
<comment type="subcellular location">
    <subcellularLocation>
        <location evidence="1">Membrane</location>
        <topology evidence="1">Multi-pass membrane protein</topology>
    </subcellularLocation>
</comment>
<organism evidence="7 8">
    <name type="scientific">Neolentinus lepideus HHB14362 ss-1</name>
    <dbReference type="NCBI Taxonomy" id="1314782"/>
    <lineage>
        <taxon>Eukaryota</taxon>
        <taxon>Fungi</taxon>
        <taxon>Dikarya</taxon>
        <taxon>Basidiomycota</taxon>
        <taxon>Agaricomycotina</taxon>
        <taxon>Agaricomycetes</taxon>
        <taxon>Gloeophyllales</taxon>
        <taxon>Gloeophyllaceae</taxon>
        <taxon>Neolentinus</taxon>
    </lineage>
</organism>